<evidence type="ECO:0000313" key="4">
    <source>
        <dbReference type="EMBL" id="MEB3346212.1"/>
    </source>
</evidence>
<feature type="transmembrane region" description="Helical" evidence="1">
    <location>
        <begin position="12"/>
        <end position="29"/>
    </location>
</feature>
<feature type="domain" description="Sensor histidine kinase NatK-like C-terminal" evidence="3">
    <location>
        <begin position="270"/>
        <end position="354"/>
    </location>
</feature>
<evidence type="ECO:0000259" key="3">
    <source>
        <dbReference type="Pfam" id="PF14501"/>
    </source>
</evidence>
<proteinExistence type="predicted"/>
<evidence type="ECO:0000259" key="2">
    <source>
        <dbReference type="Pfam" id="PF06580"/>
    </source>
</evidence>
<dbReference type="GO" id="GO:0016301">
    <property type="term" value="F:kinase activity"/>
    <property type="evidence" value="ECO:0007669"/>
    <property type="project" value="UniProtKB-KW"/>
</dbReference>
<feature type="transmembrane region" description="Helical" evidence="1">
    <location>
        <begin position="63"/>
        <end position="81"/>
    </location>
</feature>
<keyword evidence="4" id="KW-0418">Kinase</keyword>
<sequence>MNLKKTSLQKSVEILLNIIFWVASIIILLKTTQTGIIENVIEDENGKIIQETIEMGPFALQNFIGMIAIIPIFYLTAFYLTSKFYATKKYLLYVLYLFLGVVFLISLELIIVSFQRYVLHSMMIRFFLFYNLFFMAIAVVYGIIRHQLKMESHQETLEKEKIKAELKLMQSQINPHFMFNALNNLLAISERSDTPETSSGITQLSDLLRFMIYDTQAEKILLSKEIEFIQNFISLQQLRYTETDPLTINFDVITNNFNPNIAPTLLVPFVENAFKHGIDIQSESFVNIQLKVLDNTLHFEVKNSKHHSKRTEFDKKYSGIGLENVKKRLNLIYPNTHNLDIIQDEHTFFVKLNIDLV</sequence>
<feature type="transmembrane region" description="Helical" evidence="1">
    <location>
        <begin position="93"/>
        <end position="114"/>
    </location>
</feature>
<dbReference type="SUPFAM" id="SSF55874">
    <property type="entry name" value="ATPase domain of HSP90 chaperone/DNA topoisomerase II/histidine kinase"/>
    <property type="match status" value="1"/>
</dbReference>
<feature type="domain" description="Signal transduction histidine kinase internal region" evidence="2">
    <location>
        <begin position="164"/>
        <end position="242"/>
    </location>
</feature>
<dbReference type="RefSeq" id="WP_324180237.1">
    <property type="nucleotide sequence ID" value="NZ_BAABAW010000024.1"/>
</dbReference>
<keyword evidence="1" id="KW-0812">Transmembrane</keyword>
<comment type="caution">
    <text evidence="4">The sequence shown here is derived from an EMBL/GenBank/DDBJ whole genome shotgun (WGS) entry which is preliminary data.</text>
</comment>
<dbReference type="Pfam" id="PF06580">
    <property type="entry name" value="His_kinase"/>
    <property type="match status" value="1"/>
</dbReference>
<keyword evidence="5" id="KW-1185">Reference proteome</keyword>
<evidence type="ECO:0000313" key="5">
    <source>
        <dbReference type="Proteomes" id="UP001327027"/>
    </source>
</evidence>
<reference evidence="4 5" key="1">
    <citation type="journal article" date="2013" name="Int. J. Syst. Evol. Microbiol.">
        <title>Aquimarina gracilis sp. nov., isolated from the gut microflora of a mussel, Mytilus coruscus, and emended description of Aquimarina spongiae.</title>
        <authorList>
            <person name="Park S.C."/>
            <person name="Choe H.N."/>
            <person name="Baik K.S."/>
            <person name="Seong C.N."/>
        </authorList>
    </citation>
    <scope>NUCLEOTIDE SEQUENCE [LARGE SCALE GENOMIC DNA]</scope>
    <source>
        <strain evidence="4 5">PSC32</strain>
    </source>
</reference>
<dbReference type="InterPro" id="IPR032834">
    <property type="entry name" value="NatK-like_C"/>
</dbReference>
<protein>
    <submittedName>
        <fullName evidence="4">Histidine kinase</fullName>
    </submittedName>
</protein>
<name>A0ABU5ZWH5_9FLAO</name>
<dbReference type="EMBL" id="JAYKLX010000005">
    <property type="protein sequence ID" value="MEB3346212.1"/>
    <property type="molecule type" value="Genomic_DNA"/>
</dbReference>
<evidence type="ECO:0000256" key="1">
    <source>
        <dbReference type="SAM" id="Phobius"/>
    </source>
</evidence>
<feature type="transmembrane region" description="Helical" evidence="1">
    <location>
        <begin position="126"/>
        <end position="144"/>
    </location>
</feature>
<dbReference type="InterPro" id="IPR050640">
    <property type="entry name" value="Bact_2-comp_sensor_kinase"/>
</dbReference>
<keyword evidence="1" id="KW-1133">Transmembrane helix</keyword>
<dbReference type="PANTHER" id="PTHR34220:SF7">
    <property type="entry name" value="SENSOR HISTIDINE KINASE YPDA"/>
    <property type="match status" value="1"/>
</dbReference>
<dbReference type="Proteomes" id="UP001327027">
    <property type="component" value="Unassembled WGS sequence"/>
</dbReference>
<dbReference type="Pfam" id="PF14501">
    <property type="entry name" value="HATPase_c_5"/>
    <property type="match status" value="1"/>
</dbReference>
<dbReference type="Gene3D" id="3.30.565.10">
    <property type="entry name" value="Histidine kinase-like ATPase, C-terminal domain"/>
    <property type="match status" value="1"/>
</dbReference>
<dbReference type="InterPro" id="IPR036890">
    <property type="entry name" value="HATPase_C_sf"/>
</dbReference>
<dbReference type="PANTHER" id="PTHR34220">
    <property type="entry name" value="SENSOR HISTIDINE KINASE YPDA"/>
    <property type="match status" value="1"/>
</dbReference>
<keyword evidence="4" id="KW-0808">Transferase</keyword>
<accession>A0ABU5ZWH5</accession>
<keyword evidence="1" id="KW-0472">Membrane</keyword>
<dbReference type="InterPro" id="IPR010559">
    <property type="entry name" value="Sig_transdc_His_kin_internal"/>
</dbReference>
<gene>
    <name evidence="4" type="ORF">U6A24_12110</name>
</gene>
<organism evidence="4 5">
    <name type="scientific">Aquimarina gracilis</name>
    <dbReference type="NCBI Taxonomy" id="874422"/>
    <lineage>
        <taxon>Bacteria</taxon>
        <taxon>Pseudomonadati</taxon>
        <taxon>Bacteroidota</taxon>
        <taxon>Flavobacteriia</taxon>
        <taxon>Flavobacteriales</taxon>
        <taxon>Flavobacteriaceae</taxon>
        <taxon>Aquimarina</taxon>
    </lineage>
</organism>